<feature type="region of interest" description="Disordered" evidence="1">
    <location>
        <begin position="59"/>
        <end position="90"/>
    </location>
</feature>
<evidence type="ECO:0000313" key="3">
    <source>
        <dbReference type="Proteomes" id="UP000053617"/>
    </source>
</evidence>
<dbReference type="RefSeq" id="XP_013274658.1">
    <property type="nucleotide sequence ID" value="XM_013419204.1"/>
</dbReference>
<dbReference type="AlphaFoldDB" id="A0A0D2FZ45"/>
<sequence>MSFEEHRLKEYRYIFSDEVKKYVATSLWRKSTWTENKISYSTLRYDEYLDLVRNAVQEVQSSEDSSSNSDSESDRLQAIESLPKSLFQAP</sequence>
<evidence type="ECO:0000256" key="1">
    <source>
        <dbReference type="SAM" id="MobiDB-lite"/>
    </source>
</evidence>
<keyword evidence="3" id="KW-1185">Reference proteome</keyword>
<dbReference type="Proteomes" id="UP000053617">
    <property type="component" value="Unassembled WGS sequence"/>
</dbReference>
<dbReference type="HOGENOM" id="CLU_2442055_0_0_1"/>
<accession>A0A0D2FZ45</accession>
<evidence type="ECO:0000313" key="2">
    <source>
        <dbReference type="EMBL" id="KIX07522.1"/>
    </source>
</evidence>
<dbReference type="VEuPathDB" id="FungiDB:Z518_02175"/>
<organism evidence="2 3">
    <name type="scientific">Rhinocladiella mackenziei CBS 650.93</name>
    <dbReference type="NCBI Taxonomy" id="1442369"/>
    <lineage>
        <taxon>Eukaryota</taxon>
        <taxon>Fungi</taxon>
        <taxon>Dikarya</taxon>
        <taxon>Ascomycota</taxon>
        <taxon>Pezizomycotina</taxon>
        <taxon>Eurotiomycetes</taxon>
        <taxon>Chaetothyriomycetidae</taxon>
        <taxon>Chaetothyriales</taxon>
        <taxon>Herpotrichiellaceae</taxon>
        <taxon>Rhinocladiella</taxon>
    </lineage>
</organism>
<name>A0A0D2FZ45_9EURO</name>
<protein>
    <submittedName>
        <fullName evidence="2">Uncharacterized protein</fullName>
    </submittedName>
</protein>
<gene>
    <name evidence="2" type="ORF">Z518_02175</name>
</gene>
<reference evidence="2 3" key="1">
    <citation type="submission" date="2015-01" db="EMBL/GenBank/DDBJ databases">
        <title>The Genome Sequence of Rhinocladiella mackenzie CBS 650.93.</title>
        <authorList>
            <consortium name="The Broad Institute Genomics Platform"/>
            <person name="Cuomo C."/>
            <person name="de Hoog S."/>
            <person name="Gorbushina A."/>
            <person name="Stielow B."/>
            <person name="Teixiera M."/>
            <person name="Abouelleil A."/>
            <person name="Chapman S.B."/>
            <person name="Priest M."/>
            <person name="Young S.K."/>
            <person name="Wortman J."/>
            <person name="Nusbaum C."/>
            <person name="Birren B."/>
        </authorList>
    </citation>
    <scope>NUCLEOTIDE SEQUENCE [LARGE SCALE GENOMIC DNA]</scope>
    <source>
        <strain evidence="2 3">CBS 650.93</strain>
    </source>
</reference>
<proteinExistence type="predicted"/>
<dbReference type="EMBL" id="KN847476">
    <property type="protein sequence ID" value="KIX07522.1"/>
    <property type="molecule type" value="Genomic_DNA"/>
</dbReference>
<dbReference type="GeneID" id="25290246"/>